<dbReference type="Proteomes" id="UP001243330">
    <property type="component" value="Unassembled WGS sequence"/>
</dbReference>
<comment type="caution">
    <text evidence="2">The sequence shown here is derived from an EMBL/GenBank/DDBJ whole genome shotgun (WGS) entry which is preliminary data.</text>
</comment>
<name>A0AAD9A276_9PEZI</name>
<reference evidence="2" key="1">
    <citation type="submission" date="2023-01" db="EMBL/GenBank/DDBJ databases">
        <title>Colletotrichum chrysophilum M932 genome sequence.</title>
        <authorList>
            <person name="Baroncelli R."/>
        </authorList>
    </citation>
    <scope>NUCLEOTIDE SEQUENCE</scope>
    <source>
        <strain evidence="2">M932</strain>
    </source>
</reference>
<gene>
    <name evidence="2" type="ORF">CCHR01_17308</name>
</gene>
<evidence type="ECO:0000313" key="2">
    <source>
        <dbReference type="EMBL" id="KAK1840071.1"/>
    </source>
</evidence>
<evidence type="ECO:0000256" key="1">
    <source>
        <dbReference type="SAM" id="MobiDB-lite"/>
    </source>
</evidence>
<evidence type="ECO:0000313" key="3">
    <source>
        <dbReference type="Proteomes" id="UP001243330"/>
    </source>
</evidence>
<dbReference type="EMBL" id="JAQOWY010000597">
    <property type="protein sequence ID" value="KAK1840071.1"/>
    <property type="molecule type" value="Genomic_DNA"/>
</dbReference>
<protein>
    <submittedName>
        <fullName evidence="2">Uncharacterized protein</fullName>
    </submittedName>
</protein>
<organism evidence="2 3">
    <name type="scientific">Colletotrichum chrysophilum</name>
    <dbReference type="NCBI Taxonomy" id="1836956"/>
    <lineage>
        <taxon>Eukaryota</taxon>
        <taxon>Fungi</taxon>
        <taxon>Dikarya</taxon>
        <taxon>Ascomycota</taxon>
        <taxon>Pezizomycotina</taxon>
        <taxon>Sordariomycetes</taxon>
        <taxon>Hypocreomycetidae</taxon>
        <taxon>Glomerellales</taxon>
        <taxon>Glomerellaceae</taxon>
        <taxon>Colletotrichum</taxon>
        <taxon>Colletotrichum gloeosporioides species complex</taxon>
    </lineage>
</organism>
<sequence length="90" mass="9420">MHHVARGLQLQGDLAQKFSAWQVVGDAAGAAVAAAGARTSHSAAEQPGPVAVRNGANFGRHVRPYPNQDVRSVHRGEELSLPAPVILPPQ</sequence>
<dbReference type="AlphaFoldDB" id="A0AAD9A276"/>
<proteinExistence type="predicted"/>
<keyword evidence="3" id="KW-1185">Reference proteome</keyword>
<feature type="region of interest" description="Disordered" evidence="1">
    <location>
        <begin position="39"/>
        <end position="90"/>
    </location>
</feature>
<accession>A0AAD9A276</accession>